<keyword evidence="2" id="KW-1185">Reference proteome</keyword>
<evidence type="ECO:0000313" key="1">
    <source>
        <dbReference type="EMBL" id="MDI9866210.1"/>
    </source>
</evidence>
<reference evidence="1 2" key="1">
    <citation type="submission" date="2023-05" db="EMBL/GenBank/DDBJ databases">
        <title>Novel species of genus Flectobacillus isolated from stream in China.</title>
        <authorList>
            <person name="Lu H."/>
        </authorList>
    </citation>
    <scope>NUCLEOTIDE SEQUENCE [LARGE SCALE GENOMIC DNA]</scope>
    <source>
        <strain evidence="1 2">DC10W</strain>
    </source>
</reference>
<sequence>MPLYEFLDGIRIYLYFNDHLPPHFHALYGEYEILIDIRLCSVHKGDFPIKQLKKVIQFAKENQEELLELFFQFNPNTRRHE</sequence>
<proteinExistence type="predicted"/>
<name>A0ABT6YRJ6_9BACT</name>
<organism evidence="1 2">
    <name type="scientific">Flectobacillus longus</name>
    <dbReference type="NCBI Taxonomy" id="2984207"/>
    <lineage>
        <taxon>Bacteria</taxon>
        <taxon>Pseudomonadati</taxon>
        <taxon>Bacteroidota</taxon>
        <taxon>Cytophagia</taxon>
        <taxon>Cytophagales</taxon>
        <taxon>Flectobacillaceae</taxon>
        <taxon>Flectobacillus</taxon>
    </lineage>
</organism>
<accession>A0ABT6YRJ6</accession>
<evidence type="ECO:0000313" key="2">
    <source>
        <dbReference type="Proteomes" id="UP001236569"/>
    </source>
</evidence>
<dbReference type="InterPro" id="IPR025427">
    <property type="entry name" value="DUF4160"/>
</dbReference>
<dbReference type="EMBL" id="JASHID010000015">
    <property type="protein sequence ID" value="MDI9866210.1"/>
    <property type="molecule type" value="Genomic_DNA"/>
</dbReference>
<dbReference type="Proteomes" id="UP001236569">
    <property type="component" value="Unassembled WGS sequence"/>
</dbReference>
<protein>
    <submittedName>
        <fullName evidence="1">DUF4160 domain-containing protein</fullName>
    </submittedName>
</protein>
<dbReference type="RefSeq" id="WP_283371059.1">
    <property type="nucleotide sequence ID" value="NZ_JASHID010000015.1"/>
</dbReference>
<dbReference type="Pfam" id="PF13711">
    <property type="entry name" value="DUF4160"/>
    <property type="match status" value="1"/>
</dbReference>
<comment type="caution">
    <text evidence="1">The sequence shown here is derived from an EMBL/GenBank/DDBJ whole genome shotgun (WGS) entry which is preliminary data.</text>
</comment>
<gene>
    <name evidence="1" type="ORF">QM480_17845</name>
</gene>